<evidence type="ECO:0000259" key="19">
    <source>
        <dbReference type="Pfam" id="PF00912"/>
    </source>
</evidence>
<dbReference type="Pfam" id="PF00912">
    <property type="entry name" value="Transgly"/>
    <property type="match status" value="1"/>
</dbReference>
<keyword evidence="10" id="KW-0133">Cell shape</keyword>
<comment type="similarity">
    <text evidence="2">In the C-terminal section; belongs to the transpeptidase family.</text>
</comment>
<comment type="caution">
    <text evidence="20">The sequence shown here is derived from an EMBL/GenBank/DDBJ whole genome shotgun (WGS) entry which is preliminary data.</text>
</comment>
<dbReference type="GO" id="GO:0009002">
    <property type="term" value="F:serine-type D-Ala-D-Ala carboxypeptidase activity"/>
    <property type="evidence" value="ECO:0007669"/>
    <property type="project" value="UniProtKB-EC"/>
</dbReference>
<dbReference type="STRING" id="1033810.HLPCO_000976"/>
<keyword evidence="6" id="KW-0645">Protease</keyword>
<dbReference type="GO" id="GO:0008658">
    <property type="term" value="F:penicillin binding"/>
    <property type="evidence" value="ECO:0007669"/>
    <property type="project" value="InterPro"/>
</dbReference>
<dbReference type="FunFam" id="1.10.3810.10:FF:000001">
    <property type="entry name" value="Penicillin-binding protein 1A"/>
    <property type="match status" value="1"/>
</dbReference>
<comment type="subcellular location">
    <subcellularLocation>
        <location evidence="1">Cell membrane</location>
    </subcellularLocation>
</comment>
<keyword evidence="8 20" id="KW-0808">Transferase</keyword>
<comment type="similarity">
    <text evidence="3">In the N-terminal section; belongs to the glycosyltransferase 51 family.</text>
</comment>
<evidence type="ECO:0000256" key="12">
    <source>
        <dbReference type="ARBA" id="ARBA00023136"/>
    </source>
</evidence>
<dbReference type="OrthoDB" id="9766909at2"/>
<feature type="domain" description="Penicillin-binding protein transpeptidase" evidence="18">
    <location>
        <begin position="317"/>
        <end position="559"/>
    </location>
</feature>
<evidence type="ECO:0000256" key="8">
    <source>
        <dbReference type="ARBA" id="ARBA00022679"/>
    </source>
</evidence>
<evidence type="ECO:0000256" key="1">
    <source>
        <dbReference type="ARBA" id="ARBA00004236"/>
    </source>
</evidence>
<evidence type="ECO:0000256" key="9">
    <source>
        <dbReference type="ARBA" id="ARBA00022801"/>
    </source>
</evidence>
<keyword evidence="9" id="KW-0378">Hydrolase</keyword>
<evidence type="ECO:0000313" key="21">
    <source>
        <dbReference type="Proteomes" id="UP000005707"/>
    </source>
</evidence>
<dbReference type="InterPro" id="IPR050396">
    <property type="entry name" value="Glycosyltr_51/Transpeptidase"/>
</dbReference>
<dbReference type="GO" id="GO:0006508">
    <property type="term" value="P:proteolysis"/>
    <property type="evidence" value="ECO:0007669"/>
    <property type="project" value="UniProtKB-KW"/>
</dbReference>
<dbReference type="InterPro" id="IPR001460">
    <property type="entry name" value="PCN-bd_Tpept"/>
</dbReference>
<dbReference type="PANTHER" id="PTHR32282:SF11">
    <property type="entry name" value="PENICILLIN-BINDING PROTEIN 1B"/>
    <property type="match status" value="1"/>
</dbReference>
<dbReference type="eggNOG" id="COG0744">
    <property type="taxonomic scope" value="Bacteria"/>
</dbReference>
<dbReference type="PANTHER" id="PTHR32282">
    <property type="entry name" value="BINDING PROTEIN TRANSPEPTIDASE, PUTATIVE-RELATED"/>
    <property type="match status" value="1"/>
</dbReference>
<dbReference type="Proteomes" id="UP000005707">
    <property type="component" value="Unassembled WGS sequence"/>
</dbReference>
<dbReference type="SUPFAM" id="SSF56601">
    <property type="entry name" value="beta-lactamase/transpeptidase-like"/>
    <property type="match status" value="1"/>
</dbReference>
<keyword evidence="13" id="KW-0511">Multifunctional enzyme</keyword>
<dbReference type="EMBL" id="AFNU02000002">
    <property type="protein sequence ID" value="ERJ13347.1"/>
    <property type="molecule type" value="Genomic_DNA"/>
</dbReference>
<evidence type="ECO:0000256" key="17">
    <source>
        <dbReference type="SAM" id="Phobius"/>
    </source>
</evidence>
<keyword evidence="14" id="KW-0961">Cell wall biogenesis/degradation</keyword>
<dbReference type="SUPFAM" id="SSF53955">
    <property type="entry name" value="Lysozyme-like"/>
    <property type="match status" value="1"/>
</dbReference>
<keyword evidence="5" id="KW-0121">Carboxypeptidase</keyword>
<dbReference type="RefSeq" id="WP_008826660.1">
    <property type="nucleotide sequence ID" value="NZ_AFNU02000002.1"/>
</dbReference>
<protein>
    <submittedName>
        <fullName evidence="20">Penicillin-binding protein 2D</fullName>
        <ecNumber evidence="20">2.4.1.129</ecNumber>
    </submittedName>
</protein>
<dbReference type="InterPro" id="IPR036950">
    <property type="entry name" value="PBP_transglycosylase"/>
</dbReference>
<feature type="transmembrane region" description="Helical" evidence="17">
    <location>
        <begin position="12"/>
        <end position="31"/>
    </location>
</feature>
<keyword evidence="7 20" id="KW-0328">Glycosyltransferase</keyword>
<sequence>MLHDAAKHLFKYMVMMFGIAFFIFLISTVYIKMQDPPEIEDLVAIKFYTDDGSEFFELNNNQKKNWIRLEDISPHMLEAIIAIEDKHFYEHNGFDFKRIVKALMENARSMSKKYGASTITQQYAKNLYLTPEKSYIRKAKEAYYTVLLEDNYSKDEILEGYLNTIYFGHGIYGVEDASLFYFGKSASELSISESAILASIPKSPTYYSPIANFDNNQDRKRIVLIMMLEDGFIDKQEYNKSLAKSDTIIGKSPHSSEDLAPYYQDVVVNELQKLDIKEDHFYKGLKVYTTLDQKLHKIARNTVDKVYPDHSSIQSAVYAIDPKTGYVKTLIGGRDYLTSQYNRAVSSTRHPGSTIKPLLYYSALEYGFTPTTTFRSEDTTFYLNTGEQYHPTNYAELYANKDITMALALAVSDNIYAVKTHLFLGQDVLPQTASRLGITTEMEPLPSLALGATGVHLSELTTAYAHFANYGRKVEPVYITKVTDLDGKVLYEHQPDPSQVLNPDLSFMMNHMMTSMFDPNMNDYIGVTGMQIYDDLTHKYAGKSGSTDDDNWMIGYNPELVVGVWTGYDDNTDLQNEENQFSKYVWQEVMEDYFIGEEIGWFTPTDNVVGVPVNPNTGELATPRTRYSKIMYYLENTVPYS</sequence>
<dbReference type="GO" id="GO:0071555">
    <property type="term" value="P:cell wall organization"/>
    <property type="evidence" value="ECO:0007669"/>
    <property type="project" value="UniProtKB-KW"/>
</dbReference>
<evidence type="ECO:0000313" key="20">
    <source>
        <dbReference type="EMBL" id="ERJ13347.1"/>
    </source>
</evidence>
<evidence type="ECO:0000256" key="7">
    <source>
        <dbReference type="ARBA" id="ARBA00022676"/>
    </source>
</evidence>
<reference evidence="20 21" key="2">
    <citation type="journal article" date="2013" name="PLoS ONE">
        <title>INDIGO - INtegrated Data Warehouse of MIcrobial GenOmes with Examples from the Red Sea Extremophiles.</title>
        <authorList>
            <person name="Alam I."/>
            <person name="Antunes A."/>
            <person name="Kamau A.A."/>
            <person name="Ba Alawi W."/>
            <person name="Kalkatawi M."/>
            <person name="Stingl U."/>
            <person name="Bajic V.B."/>
        </authorList>
    </citation>
    <scope>NUCLEOTIDE SEQUENCE [LARGE SCALE GENOMIC DNA]</scope>
    <source>
        <strain evidence="20 21">SSD-17B</strain>
    </source>
</reference>
<evidence type="ECO:0000256" key="4">
    <source>
        <dbReference type="ARBA" id="ARBA00022475"/>
    </source>
</evidence>
<dbReference type="FunCoup" id="U2DYM0">
    <property type="interactions" value="237"/>
</dbReference>
<evidence type="ECO:0000256" key="6">
    <source>
        <dbReference type="ARBA" id="ARBA00022670"/>
    </source>
</evidence>
<comment type="catalytic activity">
    <reaction evidence="15">
        <text>Preferential cleavage: (Ac)2-L-Lys-D-Ala-|-D-Ala. Also transpeptidation of peptidyl-alanyl moieties that are N-acyl substituents of D-alanine.</text>
        <dbReference type="EC" id="3.4.16.4"/>
    </reaction>
</comment>
<dbReference type="GO" id="GO:0030288">
    <property type="term" value="C:outer membrane-bounded periplasmic space"/>
    <property type="evidence" value="ECO:0007669"/>
    <property type="project" value="TreeGrafter"/>
</dbReference>
<dbReference type="InterPro" id="IPR001264">
    <property type="entry name" value="Glyco_trans_51"/>
</dbReference>
<proteinExistence type="inferred from homology"/>
<evidence type="ECO:0000256" key="10">
    <source>
        <dbReference type="ARBA" id="ARBA00022960"/>
    </source>
</evidence>
<dbReference type="GO" id="GO:0005886">
    <property type="term" value="C:plasma membrane"/>
    <property type="evidence" value="ECO:0007669"/>
    <property type="project" value="UniProtKB-SubCell"/>
</dbReference>
<dbReference type="NCBIfam" id="TIGR02074">
    <property type="entry name" value="PBP_1a_fam"/>
    <property type="match status" value="1"/>
</dbReference>
<keyword evidence="21" id="KW-1185">Reference proteome</keyword>
<dbReference type="InterPro" id="IPR012338">
    <property type="entry name" value="Beta-lactam/transpept-like"/>
</dbReference>
<reference evidence="20 21" key="1">
    <citation type="journal article" date="2011" name="J. Bacteriol.">
        <title>Genome sequence of Haloplasma contractile, an unusual contractile bacterium from a deep-sea anoxic brine lake.</title>
        <authorList>
            <person name="Antunes A."/>
            <person name="Alam I."/>
            <person name="El Dorry H."/>
            <person name="Siam R."/>
            <person name="Robertson A."/>
            <person name="Bajic V.B."/>
            <person name="Stingl U."/>
        </authorList>
    </citation>
    <scope>NUCLEOTIDE SEQUENCE [LARGE SCALE GENOMIC DNA]</scope>
    <source>
        <strain evidence="20 21">SSD-17B</strain>
    </source>
</reference>
<comment type="catalytic activity">
    <reaction evidence="16">
        <text>[GlcNAc-(1-&gt;4)-Mur2Ac(oyl-L-Ala-gamma-D-Glu-L-Lys-D-Ala-D-Ala)](n)-di-trans,octa-cis-undecaprenyl diphosphate + beta-D-GlcNAc-(1-&gt;4)-Mur2Ac(oyl-L-Ala-gamma-D-Glu-L-Lys-D-Ala-D-Ala)-di-trans,octa-cis-undecaprenyl diphosphate = [GlcNAc-(1-&gt;4)-Mur2Ac(oyl-L-Ala-gamma-D-Glu-L-Lys-D-Ala-D-Ala)](n+1)-di-trans,octa-cis-undecaprenyl diphosphate + di-trans,octa-cis-undecaprenyl diphosphate + H(+)</text>
        <dbReference type="Rhea" id="RHEA:23708"/>
        <dbReference type="Rhea" id="RHEA-COMP:9602"/>
        <dbReference type="Rhea" id="RHEA-COMP:9603"/>
        <dbReference type="ChEBI" id="CHEBI:15378"/>
        <dbReference type="ChEBI" id="CHEBI:58405"/>
        <dbReference type="ChEBI" id="CHEBI:60033"/>
        <dbReference type="ChEBI" id="CHEBI:78435"/>
        <dbReference type="EC" id="2.4.99.28"/>
    </reaction>
</comment>
<keyword evidence="17" id="KW-1133">Transmembrane helix</keyword>
<keyword evidence="12 17" id="KW-0472">Membrane</keyword>
<dbReference type="Gene3D" id="3.40.710.10">
    <property type="entry name" value="DD-peptidase/beta-lactamase superfamily"/>
    <property type="match status" value="1"/>
</dbReference>
<evidence type="ECO:0000256" key="14">
    <source>
        <dbReference type="ARBA" id="ARBA00023316"/>
    </source>
</evidence>
<evidence type="ECO:0000256" key="16">
    <source>
        <dbReference type="ARBA" id="ARBA00049902"/>
    </source>
</evidence>
<evidence type="ECO:0000256" key="5">
    <source>
        <dbReference type="ARBA" id="ARBA00022645"/>
    </source>
</evidence>
<dbReference type="Gene3D" id="1.10.3810.10">
    <property type="entry name" value="Biosynthetic peptidoglycan transglycosylase-like"/>
    <property type="match status" value="1"/>
</dbReference>
<gene>
    <name evidence="20" type="primary">pbpG</name>
    <name evidence="20" type="ORF">HLPCO_000976</name>
</gene>
<dbReference type="InParanoid" id="U2DYM0"/>
<dbReference type="InterPro" id="IPR023346">
    <property type="entry name" value="Lysozyme-like_dom_sf"/>
</dbReference>
<evidence type="ECO:0000256" key="13">
    <source>
        <dbReference type="ARBA" id="ARBA00023268"/>
    </source>
</evidence>
<organism evidence="20 21">
    <name type="scientific">Haloplasma contractile SSD-17B</name>
    <dbReference type="NCBI Taxonomy" id="1033810"/>
    <lineage>
        <taxon>Bacteria</taxon>
        <taxon>Bacillati</taxon>
        <taxon>Mycoplasmatota</taxon>
        <taxon>Mollicutes</taxon>
        <taxon>Haloplasmatales</taxon>
        <taxon>Haloplasmataceae</taxon>
        <taxon>Haloplasma</taxon>
    </lineage>
</organism>
<evidence type="ECO:0000256" key="3">
    <source>
        <dbReference type="ARBA" id="ARBA00007739"/>
    </source>
</evidence>
<accession>U2DYM0</accession>
<name>U2DYM0_9MOLU</name>
<dbReference type="AlphaFoldDB" id="U2DYM0"/>
<dbReference type="Pfam" id="PF00905">
    <property type="entry name" value="Transpeptidase"/>
    <property type="match status" value="1"/>
</dbReference>
<dbReference type="GO" id="GO:0008955">
    <property type="term" value="F:peptidoglycan glycosyltransferase activity"/>
    <property type="evidence" value="ECO:0007669"/>
    <property type="project" value="UniProtKB-EC"/>
</dbReference>
<keyword evidence="4" id="KW-1003">Cell membrane</keyword>
<feature type="domain" description="Glycosyl transferase family 51" evidence="19">
    <location>
        <begin position="54"/>
        <end position="227"/>
    </location>
</feature>
<evidence type="ECO:0000256" key="2">
    <source>
        <dbReference type="ARBA" id="ARBA00007090"/>
    </source>
</evidence>
<keyword evidence="17" id="KW-0812">Transmembrane</keyword>
<evidence type="ECO:0000259" key="18">
    <source>
        <dbReference type="Pfam" id="PF00905"/>
    </source>
</evidence>
<evidence type="ECO:0000256" key="15">
    <source>
        <dbReference type="ARBA" id="ARBA00034000"/>
    </source>
</evidence>
<dbReference type="GO" id="GO:0009252">
    <property type="term" value="P:peptidoglycan biosynthetic process"/>
    <property type="evidence" value="ECO:0007669"/>
    <property type="project" value="UniProtKB-KW"/>
</dbReference>
<dbReference type="GO" id="GO:0008360">
    <property type="term" value="P:regulation of cell shape"/>
    <property type="evidence" value="ECO:0007669"/>
    <property type="project" value="UniProtKB-KW"/>
</dbReference>
<keyword evidence="11" id="KW-0573">Peptidoglycan synthesis</keyword>
<evidence type="ECO:0000256" key="11">
    <source>
        <dbReference type="ARBA" id="ARBA00022984"/>
    </source>
</evidence>
<dbReference type="EC" id="2.4.1.129" evidence="20"/>